<sequence length="306" mass="33411">MSLRATSLPHYTLNIAPSSLRTLSADSRRPALYSRQSEAVAHRISSQATSTTAVTQSRSPVKNKPTDHNRASALMPSPGDRGGVQSLNTRRLKPQTLKVSGGQLVVLPSKSVLVDFREGERRKGRKGKEVLMISVDGGTVQVYDAPHLSTPCCLAEAAATYAVSQLPQKYGSMYRETVRLVDELKSRIPKLVHYLDDAKCTLMANGPLGDIEVVIPGDEDRKKSSEAIRIRLQRHARTLEISRYRVRSGKGKAELGEWTKKVMALGPHLEVSEEDKTGLDSLDELAMGYLFDFLPLCAAASGVATS</sequence>
<proteinExistence type="predicted"/>
<dbReference type="HOGENOM" id="CLU_909567_0_0_1"/>
<evidence type="ECO:0000256" key="1">
    <source>
        <dbReference type="SAM" id="MobiDB-lite"/>
    </source>
</evidence>
<feature type="domain" description="Cryptic POLO box 2 (CPB2)" evidence="3">
    <location>
        <begin position="188"/>
        <end position="306"/>
    </location>
</feature>
<evidence type="ECO:0000313" key="5">
    <source>
        <dbReference type="Proteomes" id="UP000029665"/>
    </source>
</evidence>
<dbReference type="OrthoDB" id="2753763at2759"/>
<reference evidence="4" key="1">
    <citation type="submission" date="2014-01" db="EMBL/GenBank/DDBJ databases">
        <title>The genome of the white-rot fungus Pycnoporus cinnabarinus: a basidiomycete model with a versatile arsenal for lignocellulosic biomass breakdown.</title>
        <authorList>
            <person name="Levasseur A."/>
            <person name="Lomascolo A."/>
            <person name="Ruiz-Duenas F.J."/>
            <person name="Uzan E."/>
            <person name="Piumi F."/>
            <person name="Kues U."/>
            <person name="Ram A.F.J."/>
            <person name="Murat C."/>
            <person name="Haon M."/>
            <person name="Benoit I."/>
            <person name="Arfi Y."/>
            <person name="Chevret D."/>
            <person name="Drula E."/>
            <person name="Kwon M.J."/>
            <person name="Gouret P."/>
            <person name="Lesage-Meessen L."/>
            <person name="Lombard V."/>
            <person name="Mariette J."/>
            <person name="Noirot C."/>
            <person name="Park J."/>
            <person name="Patyshakuliyeva A."/>
            <person name="Wieneger R.A.B."/>
            <person name="Wosten H.A.B."/>
            <person name="Martin F."/>
            <person name="Coutinho P.M."/>
            <person name="de Vries R."/>
            <person name="Martinez A.T."/>
            <person name="Klopp C."/>
            <person name="Pontarotti P."/>
            <person name="Henrissat B."/>
            <person name="Record E."/>
        </authorList>
    </citation>
    <scope>NUCLEOTIDE SEQUENCE [LARGE SCALE GENOMIC DNA]</scope>
    <source>
        <strain evidence="4">BRFM137</strain>
    </source>
</reference>
<feature type="domain" description="Cryptic POLO box 1 (CPB1)" evidence="2">
    <location>
        <begin position="79"/>
        <end position="187"/>
    </location>
</feature>
<dbReference type="InterPro" id="IPR046437">
    <property type="entry name" value="Ser_Thr-PK_POLO_box_1_sf"/>
</dbReference>
<organism evidence="4 5">
    <name type="scientific">Pycnoporus cinnabarinus</name>
    <name type="common">Cinnabar-red polypore</name>
    <name type="synonym">Trametes cinnabarina</name>
    <dbReference type="NCBI Taxonomy" id="5643"/>
    <lineage>
        <taxon>Eukaryota</taxon>
        <taxon>Fungi</taxon>
        <taxon>Dikarya</taxon>
        <taxon>Basidiomycota</taxon>
        <taxon>Agaricomycotina</taxon>
        <taxon>Agaricomycetes</taxon>
        <taxon>Polyporales</taxon>
        <taxon>Polyporaceae</taxon>
        <taxon>Trametes</taxon>
    </lineage>
</organism>
<dbReference type="AlphaFoldDB" id="A0A060SMK7"/>
<feature type="region of interest" description="Disordered" evidence="1">
    <location>
        <begin position="43"/>
        <end position="84"/>
    </location>
</feature>
<dbReference type="Gene3D" id="3.30.1120.120">
    <property type="match status" value="1"/>
</dbReference>
<dbReference type="InterPro" id="IPR033699">
    <property type="entry name" value="POLO_box_Plk4_1"/>
</dbReference>
<evidence type="ECO:0000313" key="4">
    <source>
        <dbReference type="EMBL" id="CDO75406.1"/>
    </source>
</evidence>
<dbReference type="PROSITE" id="PS51984">
    <property type="entry name" value="CPB1"/>
    <property type="match status" value="1"/>
</dbReference>
<feature type="compositionally biased region" description="Low complexity" evidence="1">
    <location>
        <begin position="45"/>
        <end position="57"/>
    </location>
</feature>
<accession>A0A060SMK7</accession>
<keyword evidence="5" id="KW-1185">Reference proteome</keyword>
<gene>
    <name evidence="4" type="ORF">BN946_scf184855.g9</name>
</gene>
<dbReference type="Proteomes" id="UP000029665">
    <property type="component" value="Unassembled WGS sequence"/>
</dbReference>
<evidence type="ECO:0000259" key="2">
    <source>
        <dbReference type="PROSITE" id="PS51984"/>
    </source>
</evidence>
<dbReference type="OMA" id="VYDAPHL"/>
<dbReference type="PROSITE" id="PS51985">
    <property type="entry name" value="CPB2"/>
    <property type="match status" value="1"/>
</dbReference>
<dbReference type="STRING" id="5643.A0A060SMK7"/>
<dbReference type="EMBL" id="CCBP010000270">
    <property type="protein sequence ID" value="CDO75406.1"/>
    <property type="molecule type" value="Genomic_DNA"/>
</dbReference>
<comment type="caution">
    <text evidence="4">The sequence shown here is derived from an EMBL/GenBank/DDBJ whole genome shotgun (WGS) entry which is preliminary data.</text>
</comment>
<protein>
    <submittedName>
        <fullName evidence="4">Uncharacterized protein</fullName>
    </submittedName>
</protein>
<dbReference type="Gene3D" id="3.30.1120.130">
    <property type="match status" value="1"/>
</dbReference>
<dbReference type="Pfam" id="PF18190">
    <property type="entry name" value="Plk4_PB1"/>
    <property type="match status" value="1"/>
</dbReference>
<dbReference type="InterPro" id="IPR033698">
    <property type="entry name" value="POLO_box_Plk4_2"/>
</dbReference>
<dbReference type="InterPro" id="IPR047108">
    <property type="entry name" value="Plk4-like_POLO_box_2_sf"/>
</dbReference>
<name>A0A060SMK7_PYCCI</name>
<evidence type="ECO:0000259" key="3">
    <source>
        <dbReference type="PROSITE" id="PS51985"/>
    </source>
</evidence>